<accession>A0A0P0XIN1</accession>
<dbReference type="AlphaFoldDB" id="A0A0P0XIN1"/>
<evidence type="ECO:0000256" key="1">
    <source>
        <dbReference type="SAM" id="MobiDB-lite"/>
    </source>
</evidence>
<dbReference type="Proteomes" id="UP000059680">
    <property type="component" value="Chromosome 9"/>
</dbReference>
<reference evidence="2 3" key="2">
    <citation type="journal article" date="2013" name="Plant Cell Physiol.">
        <title>Rice Annotation Project Database (RAP-DB): an integrative and interactive database for rice genomics.</title>
        <authorList>
            <person name="Sakai H."/>
            <person name="Lee S.S."/>
            <person name="Tanaka T."/>
            <person name="Numa H."/>
            <person name="Kim J."/>
            <person name="Kawahara Y."/>
            <person name="Wakimoto H."/>
            <person name="Yang C.C."/>
            <person name="Iwamoto M."/>
            <person name="Abe T."/>
            <person name="Yamada Y."/>
            <person name="Muto A."/>
            <person name="Inokuchi H."/>
            <person name="Ikemura T."/>
            <person name="Matsumoto T."/>
            <person name="Sasaki T."/>
            <person name="Itoh T."/>
        </authorList>
    </citation>
    <scope>NUCLEOTIDE SEQUENCE [LARGE SCALE GENOMIC DNA]</scope>
    <source>
        <strain evidence="3">cv. Nipponbare</strain>
    </source>
</reference>
<dbReference type="InParanoid" id="A0A0P0XIN1"/>
<dbReference type="EMBL" id="AP014965">
    <property type="protein sequence ID" value="BAT06907.1"/>
    <property type="molecule type" value="Genomic_DNA"/>
</dbReference>
<feature type="region of interest" description="Disordered" evidence="1">
    <location>
        <begin position="52"/>
        <end position="73"/>
    </location>
</feature>
<sequence>MPTPPEAATIVLGTVRRSRLQFHYTPLVGYERNLNLLKLSLHAMCANRIEQKPERGLEGDQGSQEQQEDPKRVEAAIIFSPDGDQGVQGSLDFIPLS</sequence>
<reference evidence="2 3" key="3">
    <citation type="journal article" date="2013" name="Rice">
        <title>Improvement of the Oryza sativa Nipponbare reference genome using next generation sequence and optical map data.</title>
        <authorList>
            <person name="Kawahara Y."/>
            <person name="de la Bastide M."/>
            <person name="Hamilton J.P."/>
            <person name="Kanamori H."/>
            <person name="McCombie W.R."/>
            <person name="Ouyang S."/>
            <person name="Schwartz D.C."/>
            <person name="Tanaka T."/>
            <person name="Wu J."/>
            <person name="Zhou S."/>
            <person name="Childs K.L."/>
            <person name="Davidson R.M."/>
            <person name="Lin H."/>
            <person name="Quesada-Ocampo L."/>
            <person name="Vaillancourt B."/>
            <person name="Sakai H."/>
            <person name="Lee S.S."/>
            <person name="Kim J."/>
            <person name="Numa H."/>
            <person name="Itoh T."/>
            <person name="Buell C.R."/>
            <person name="Matsumoto T."/>
        </authorList>
    </citation>
    <scope>NUCLEOTIDE SEQUENCE [LARGE SCALE GENOMIC DNA]</scope>
    <source>
        <strain evidence="3">cv. Nipponbare</strain>
    </source>
</reference>
<proteinExistence type="predicted"/>
<organism evidence="2 3">
    <name type="scientific">Oryza sativa subsp. japonica</name>
    <name type="common">Rice</name>
    <dbReference type="NCBI Taxonomy" id="39947"/>
    <lineage>
        <taxon>Eukaryota</taxon>
        <taxon>Viridiplantae</taxon>
        <taxon>Streptophyta</taxon>
        <taxon>Embryophyta</taxon>
        <taxon>Tracheophyta</taxon>
        <taxon>Spermatophyta</taxon>
        <taxon>Magnoliopsida</taxon>
        <taxon>Liliopsida</taxon>
        <taxon>Poales</taxon>
        <taxon>Poaceae</taxon>
        <taxon>BOP clade</taxon>
        <taxon>Oryzoideae</taxon>
        <taxon>Oryzeae</taxon>
        <taxon>Oryzinae</taxon>
        <taxon>Oryza</taxon>
        <taxon>Oryza sativa</taxon>
    </lineage>
</organism>
<protein>
    <submittedName>
        <fullName evidence="2">Os09g0125633 protein</fullName>
    </submittedName>
</protein>
<name>A0A0P0XIN1_ORYSJ</name>
<gene>
    <name evidence="2" type="ordered locus">Os09g0125633</name>
    <name evidence="2" type="ORF">OSNPB_090125633</name>
</gene>
<reference evidence="3" key="1">
    <citation type="journal article" date="2005" name="Nature">
        <title>The map-based sequence of the rice genome.</title>
        <authorList>
            <consortium name="International rice genome sequencing project (IRGSP)"/>
            <person name="Matsumoto T."/>
            <person name="Wu J."/>
            <person name="Kanamori H."/>
            <person name="Katayose Y."/>
            <person name="Fujisawa M."/>
            <person name="Namiki N."/>
            <person name="Mizuno H."/>
            <person name="Yamamoto K."/>
            <person name="Antonio B.A."/>
            <person name="Baba T."/>
            <person name="Sakata K."/>
            <person name="Nagamura Y."/>
            <person name="Aoki H."/>
            <person name="Arikawa K."/>
            <person name="Arita K."/>
            <person name="Bito T."/>
            <person name="Chiden Y."/>
            <person name="Fujitsuka N."/>
            <person name="Fukunaka R."/>
            <person name="Hamada M."/>
            <person name="Harada C."/>
            <person name="Hayashi A."/>
            <person name="Hijishita S."/>
            <person name="Honda M."/>
            <person name="Hosokawa S."/>
            <person name="Ichikawa Y."/>
            <person name="Idonuma A."/>
            <person name="Iijima M."/>
            <person name="Ikeda M."/>
            <person name="Ikeno M."/>
            <person name="Ito K."/>
            <person name="Ito S."/>
            <person name="Ito T."/>
            <person name="Ito Y."/>
            <person name="Ito Y."/>
            <person name="Iwabuchi A."/>
            <person name="Kamiya K."/>
            <person name="Karasawa W."/>
            <person name="Kurita K."/>
            <person name="Katagiri S."/>
            <person name="Kikuta A."/>
            <person name="Kobayashi H."/>
            <person name="Kobayashi N."/>
            <person name="Machita K."/>
            <person name="Maehara T."/>
            <person name="Masukawa M."/>
            <person name="Mizubayashi T."/>
            <person name="Mukai Y."/>
            <person name="Nagasaki H."/>
            <person name="Nagata Y."/>
            <person name="Naito S."/>
            <person name="Nakashima M."/>
            <person name="Nakama Y."/>
            <person name="Nakamichi Y."/>
            <person name="Nakamura M."/>
            <person name="Meguro A."/>
            <person name="Negishi M."/>
            <person name="Ohta I."/>
            <person name="Ohta T."/>
            <person name="Okamoto M."/>
            <person name="Ono N."/>
            <person name="Saji S."/>
            <person name="Sakaguchi M."/>
            <person name="Sakai K."/>
            <person name="Shibata M."/>
            <person name="Shimokawa T."/>
            <person name="Song J."/>
            <person name="Takazaki Y."/>
            <person name="Terasawa K."/>
            <person name="Tsugane M."/>
            <person name="Tsuji K."/>
            <person name="Ueda S."/>
            <person name="Waki K."/>
            <person name="Yamagata H."/>
            <person name="Yamamoto M."/>
            <person name="Yamamoto S."/>
            <person name="Yamane H."/>
            <person name="Yoshiki S."/>
            <person name="Yoshihara R."/>
            <person name="Yukawa K."/>
            <person name="Zhong H."/>
            <person name="Yano M."/>
            <person name="Yuan Q."/>
            <person name="Ouyang S."/>
            <person name="Liu J."/>
            <person name="Jones K.M."/>
            <person name="Gansberger K."/>
            <person name="Moffat K."/>
            <person name="Hill J."/>
            <person name="Bera J."/>
            <person name="Fadrosh D."/>
            <person name="Jin S."/>
            <person name="Johri S."/>
            <person name="Kim M."/>
            <person name="Overton L."/>
            <person name="Reardon M."/>
            <person name="Tsitrin T."/>
            <person name="Vuong H."/>
            <person name="Weaver B."/>
            <person name="Ciecko A."/>
            <person name="Tallon L."/>
            <person name="Jackson J."/>
            <person name="Pai G."/>
            <person name="Aken S.V."/>
            <person name="Utterback T."/>
            <person name="Reidmuller S."/>
            <person name="Feldblyum T."/>
            <person name="Hsiao J."/>
            <person name="Zismann V."/>
            <person name="Iobst S."/>
            <person name="de Vazeille A.R."/>
            <person name="Buell C.R."/>
            <person name="Ying K."/>
            <person name="Li Y."/>
            <person name="Lu T."/>
            <person name="Huang Y."/>
            <person name="Zhao Q."/>
            <person name="Feng Q."/>
            <person name="Zhang L."/>
            <person name="Zhu J."/>
            <person name="Weng Q."/>
            <person name="Mu J."/>
            <person name="Lu Y."/>
            <person name="Fan D."/>
            <person name="Liu Y."/>
            <person name="Guan J."/>
            <person name="Zhang Y."/>
            <person name="Yu S."/>
            <person name="Liu X."/>
            <person name="Zhang Y."/>
            <person name="Hong G."/>
            <person name="Han B."/>
            <person name="Choisne N."/>
            <person name="Demange N."/>
            <person name="Orjeda G."/>
            <person name="Samain S."/>
            <person name="Cattolico L."/>
            <person name="Pelletier E."/>
            <person name="Couloux A."/>
            <person name="Segurens B."/>
            <person name="Wincker P."/>
            <person name="D'Hont A."/>
            <person name="Scarpelli C."/>
            <person name="Weissenbach J."/>
            <person name="Salanoubat M."/>
            <person name="Quetier F."/>
            <person name="Yu Y."/>
            <person name="Kim H.R."/>
            <person name="Rambo T."/>
            <person name="Currie J."/>
            <person name="Collura K."/>
            <person name="Luo M."/>
            <person name="Yang T."/>
            <person name="Ammiraju J.S.S."/>
            <person name="Engler F."/>
            <person name="Soderlund C."/>
            <person name="Wing R.A."/>
            <person name="Palmer L.E."/>
            <person name="de la Bastide M."/>
            <person name="Spiegel L."/>
            <person name="Nascimento L."/>
            <person name="Zutavern T."/>
            <person name="O'Shaughnessy A."/>
            <person name="Dike S."/>
            <person name="Dedhia N."/>
            <person name="Preston R."/>
            <person name="Balija V."/>
            <person name="McCombie W.R."/>
            <person name="Chow T."/>
            <person name="Chen H."/>
            <person name="Chung M."/>
            <person name="Chen C."/>
            <person name="Shaw J."/>
            <person name="Wu H."/>
            <person name="Hsiao K."/>
            <person name="Chao Y."/>
            <person name="Chu M."/>
            <person name="Cheng C."/>
            <person name="Hour A."/>
            <person name="Lee P."/>
            <person name="Lin S."/>
            <person name="Lin Y."/>
            <person name="Liou J."/>
            <person name="Liu S."/>
            <person name="Hsing Y."/>
            <person name="Raghuvanshi S."/>
            <person name="Mohanty A."/>
            <person name="Bharti A.K."/>
            <person name="Gaur A."/>
            <person name="Gupta V."/>
            <person name="Kumar D."/>
            <person name="Ravi V."/>
            <person name="Vij S."/>
            <person name="Kapur A."/>
            <person name="Khurana P."/>
            <person name="Khurana P."/>
            <person name="Khurana J.P."/>
            <person name="Tyagi A.K."/>
            <person name="Gaikwad K."/>
            <person name="Singh A."/>
            <person name="Dalal V."/>
            <person name="Srivastava S."/>
            <person name="Dixit A."/>
            <person name="Pal A.K."/>
            <person name="Ghazi I.A."/>
            <person name="Yadav M."/>
            <person name="Pandit A."/>
            <person name="Bhargava A."/>
            <person name="Sureshbabu K."/>
            <person name="Batra K."/>
            <person name="Sharma T.R."/>
            <person name="Mohapatra T."/>
            <person name="Singh N.K."/>
            <person name="Messing J."/>
            <person name="Nelson A.B."/>
            <person name="Fuks G."/>
            <person name="Kavchok S."/>
            <person name="Keizer G."/>
            <person name="Linton E."/>
            <person name="Llaca V."/>
            <person name="Song R."/>
            <person name="Tanyolac B."/>
            <person name="Young S."/>
            <person name="Ho-Il K."/>
            <person name="Hahn J.H."/>
            <person name="Sangsakoo G."/>
            <person name="Vanavichit A."/>
            <person name="de Mattos Luiz.A.T."/>
            <person name="Zimmer P.D."/>
            <person name="Malone G."/>
            <person name="Dellagostin O."/>
            <person name="de Oliveira A.C."/>
            <person name="Bevan M."/>
            <person name="Bancroft I."/>
            <person name="Minx P."/>
            <person name="Cordum H."/>
            <person name="Wilson R."/>
            <person name="Cheng Z."/>
            <person name="Jin W."/>
            <person name="Jiang J."/>
            <person name="Leong S.A."/>
            <person name="Iwama H."/>
            <person name="Gojobori T."/>
            <person name="Itoh T."/>
            <person name="Niimura Y."/>
            <person name="Fujii Y."/>
            <person name="Habara T."/>
            <person name="Sakai H."/>
            <person name="Sato Y."/>
            <person name="Wilson G."/>
            <person name="Kumar K."/>
            <person name="McCouch S."/>
            <person name="Juretic N."/>
            <person name="Hoen D."/>
            <person name="Wright S."/>
            <person name="Bruskiewich R."/>
            <person name="Bureau T."/>
            <person name="Miyao A."/>
            <person name="Hirochika H."/>
            <person name="Nishikawa T."/>
            <person name="Kadowaki K."/>
            <person name="Sugiura M."/>
            <person name="Burr B."/>
            <person name="Sasaki T."/>
        </authorList>
    </citation>
    <scope>NUCLEOTIDE SEQUENCE [LARGE SCALE GENOMIC DNA]</scope>
    <source>
        <strain evidence="3">cv. Nipponbare</strain>
    </source>
</reference>
<evidence type="ECO:0000313" key="2">
    <source>
        <dbReference type="EMBL" id="BAT06907.1"/>
    </source>
</evidence>
<dbReference type="PaxDb" id="39947-A0A0P0XIN1"/>
<evidence type="ECO:0000313" key="3">
    <source>
        <dbReference type="Proteomes" id="UP000059680"/>
    </source>
</evidence>
<keyword evidence="3" id="KW-1185">Reference proteome</keyword>